<dbReference type="STRING" id="477680.SAMN05421788_1133"/>
<keyword evidence="3" id="KW-1015">Disulfide bond</keyword>
<dbReference type="InterPro" id="IPR036249">
    <property type="entry name" value="Thioredoxin-like_sf"/>
</dbReference>
<evidence type="ECO:0000256" key="4">
    <source>
        <dbReference type="ARBA" id="ARBA00023284"/>
    </source>
</evidence>
<keyword evidence="5" id="KW-0732">Signal</keyword>
<dbReference type="KEGG" id="fln:FLA_1052"/>
<dbReference type="SUPFAM" id="SSF52833">
    <property type="entry name" value="Thioredoxin-like"/>
    <property type="match status" value="1"/>
</dbReference>
<dbReference type="GO" id="GO:0030313">
    <property type="term" value="C:cell envelope"/>
    <property type="evidence" value="ECO:0007669"/>
    <property type="project" value="UniProtKB-SubCell"/>
</dbReference>
<keyword evidence="4" id="KW-0676">Redox-active center</keyword>
<evidence type="ECO:0000256" key="3">
    <source>
        <dbReference type="ARBA" id="ARBA00023157"/>
    </source>
</evidence>
<dbReference type="InterPro" id="IPR013766">
    <property type="entry name" value="Thioredoxin_domain"/>
</dbReference>
<keyword evidence="2" id="KW-0201">Cytochrome c-type biogenesis</keyword>
<evidence type="ECO:0000313" key="8">
    <source>
        <dbReference type="Proteomes" id="UP000186917"/>
    </source>
</evidence>
<dbReference type="InterPro" id="IPR050553">
    <property type="entry name" value="Thioredoxin_ResA/DsbE_sf"/>
</dbReference>
<dbReference type="Proteomes" id="UP000186917">
    <property type="component" value="Unassembled WGS sequence"/>
</dbReference>
<accession>A0A173MBY6</accession>
<dbReference type="PANTHER" id="PTHR42852">
    <property type="entry name" value="THIOL:DISULFIDE INTERCHANGE PROTEIN DSBE"/>
    <property type="match status" value="1"/>
</dbReference>
<dbReference type="InterPro" id="IPR017937">
    <property type="entry name" value="Thioredoxin_CS"/>
</dbReference>
<dbReference type="EMBL" id="FTOR01000013">
    <property type="protein sequence ID" value="SIT33591.1"/>
    <property type="molecule type" value="Genomic_DNA"/>
</dbReference>
<evidence type="ECO:0000256" key="1">
    <source>
        <dbReference type="ARBA" id="ARBA00004196"/>
    </source>
</evidence>
<dbReference type="GO" id="GO:0016491">
    <property type="term" value="F:oxidoreductase activity"/>
    <property type="evidence" value="ECO:0007669"/>
    <property type="project" value="InterPro"/>
</dbReference>
<dbReference type="OrthoDB" id="640449at2"/>
<dbReference type="GO" id="GO:0017004">
    <property type="term" value="P:cytochrome complex assembly"/>
    <property type="evidence" value="ECO:0007669"/>
    <property type="project" value="UniProtKB-KW"/>
</dbReference>
<gene>
    <name evidence="7" type="ORF">SAMN05421788_1133</name>
</gene>
<dbReference type="RefSeq" id="WP_076382302.1">
    <property type="nucleotide sequence ID" value="NZ_AP017422.1"/>
</dbReference>
<feature type="chain" id="PRO_5030022720" evidence="5">
    <location>
        <begin position="21"/>
        <end position="373"/>
    </location>
</feature>
<name>A0A173MBY6_9BACT</name>
<organism evidence="7 8">
    <name type="scientific">Filimonas lacunae</name>
    <dbReference type="NCBI Taxonomy" id="477680"/>
    <lineage>
        <taxon>Bacteria</taxon>
        <taxon>Pseudomonadati</taxon>
        <taxon>Bacteroidota</taxon>
        <taxon>Chitinophagia</taxon>
        <taxon>Chitinophagales</taxon>
        <taxon>Chitinophagaceae</taxon>
        <taxon>Filimonas</taxon>
    </lineage>
</organism>
<dbReference type="PROSITE" id="PS00194">
    <property type="entry name" value="THIOREDOXIN_1"/>
    <property type="match status" value="1"/>
</dbReference>
<proteinExistence type="predicted"/>
<evidence type="ECO:0000256" key="2">
    <source>
        <dbReference type="ARBA" id="ARBA00022748"/>
    </source>
</evidence>
<comment type="subcellular location">
    <subcellularLocation>
        <location evidence="1">Cell envelope</location>
    </subcellularLocation>
</comment>
<evidence type="ECO:0000259" key="6">
    <source>
        <dbReference type="PROSITE" id="PS51352"/>
    </source>
</evidence>
<sequence>MIKPITILSCLLLTAAAGFAQQTVTIKGYVTGPDTQLDKVYLSGEGIGEDTAIIKNGVFTFQVPFKQPIIAILHSAYDEEVRKMYRSAVLVIDRAGIIVMDSVALDKGMSRCIIKEMPSAIEFVQFEKLGVAAGKAAAAVQPWVQENEPGYEAKRKVFDSVYQEKLSGLLLEAAHGNGGKFSFVVTLGNSRSRLSAKVLQRIYQLLSPAMQASEPGKQINAYLNGLKNGVTGATVADFSLPGPDGKEIALSQLKGKYVLIDFWASWCGPCRQSFPFMRSLYDTYRQYPFEILSISIDKSKVKWQQAVQEEKLPWPQALDTRNVSLQGFAVVAVPTTYLLSPEGKIIGKDIGFEENSAIPKLLQQLFLHTAAQP</sequence>
<feature type="signal peptide" evidence="5">
    <location>
        <begin position="1"/>
        <end position="20"/>
    </location>
</feature>
<keyword evidence="8" id="KW-1185">Reference proteome</keyword>
<dbReference type="GO" id="GO:0016209">
    <property type="term" value="F:antioxidant activity"/>
    <property type="evidence" value="ECO:0007669"/>
    <property type="project" value="InterPro"/>
</dbReference>
<dbReference type="InterPro" id="IPR000866">
    <property type="entry name" value="AhpC/TSA"/>
</dbReference>
<dbReference type="PANTHER" id="PTHR42852:SF6">
    <property type="entry name" value="THIOL:DISULFIDE INTERCHANGE PROTEIN DSBE"/>
    <property type="match status" value="1"/>
</dbReference>
<evidence type="ECO:0000256" key="5">
    <source>
        <dbReference type="SAM" id="SignalP"/>
    </source>
</evidence>
<dbReference type="AlphaFoldDB" id="A0A173MBY6"/>
<dbReference type="PROSITE" id="PS51352">
    <property type="entry name" value="THIOREDOXIN_2"/>
    <property type="match status" value="1"/>
</dbReference>
<feature type="domain" description="Thioredoxin" evidence="6">
    <location>
        <begin position="229"/>
        <end position="370"/>
    </location>
</feature>
<dbReference type="Pfam" id="PF00578">
    <property type="entry name" value="AhpC-TSA"/>
    <property type="match status" value="1"/>
</dbReference>
<reference evidence="8" key="1">
    <citation type="submission" date="2017-01" db="EMBL/GenBank/DDBJ databases">
        <authorList>
            <person name="Varghese N."/>
            <person name="Submissions S."/>
        </authorList>
    </citation>
    <scope>NUCLEOTIDE SEQUENCE [LARGE SCALE GENOMIC DNA]</scope>
    <source>
        <strain evidence="8">DSM 21054</strain>
    </source>
</reference>
<dbReference type="Gene3D" id="3.40.30.10">
    <property type="entry name" value="Glutaredoxin"/>
    <property type="match status" value="1"/>
</dbReference>
<dbReference type="CDD" id="cd02966">
    <property type="entry name" value="TlpA_like_family"/>
    <property type="match status" value="1"/>
</dbReference>
<evidence type="ECO:0000313" key="7">
    <source>
        <dbReference type="EMBL" id="SIT33591.1"/>
    </source>
</evidence>
<protein>
    <submittedName>
        <fullName evidence="7">Peroxiredoxin</fullName>
    </submittedName>
</protein>